<dbReference type="SUPFAM" id="SSF51261">
    <property type="entry name" value="Duplicated hybrid motif"/>
    <property type="match status" value="1"/>
</dbReference>
<dbReference type="InterPro" id="IPR050570">
    <property type="entry name" value="Cell_wall_metabolism_enzyme"/>
</dbReference>
<dbReference type="FunFam" id="2.70.70.10:FF:000003">
    <property type="entry name" value="Murein hydrolase activator EnvC"/>
    <property type="match status" value="1"/>
</dbReference>
<dbReference type="OrthoDB" id="9784703at2"/>
<dbReference type="PANTHER" id="PTHR21666">
    <property type="entry name" value="PEPTIDASE-RELATED"/>
    <property type="match status" value="1"/>
</dbReference>
<sequence>MRLPHRTGATPAPRRSSPLLRRGAALLLGAWLAGSSPLLLADERSDAQKDIRKAQQDIAELEKLIKQIQSEKSAAQKALQDTEKDIGNLEKDIRSLEAEQKKNEREIREFELEKGKLESRRQQQQKLVAVQSRAAYQAGQHEPLRLFFNQQEPALISHNLTYYQYLQQARQQQISQLKATVQQLTELQAAIDQNQQELEQQKVQLQQQQAKLADLRQQRRQQVAELSKKQQGSQQQLASRQQDQKKFNELLAAIEKKLARQAEEERLRRERERQLALQQSQARIRQQQSAGTSPASGPQVSSQFSHPGGNFAQARGKLPWPVDGRLLAGFGSPRSDTRSKWDGVLIQAAEGHQVRAIHPGRVVFADWLRGSGLLVIIDHNDGYLSLYGHNQSLLVNAGDSIKAGQPVATVGNTGGQAQSALYFAIRKQGQATDPGQWCRRQG</sequence>
<proteinExistence type="predicted"/>
<feature type="region of interest" description="Disordered" evidence="2">
    <location>
        <begin position="223"/>
        <end position="242"/>
    </location>
</feature>
<feature type="compositionally biased region" description="Polar residues" evidence="2">
    <location>
        <begin position="291"/>
        <end position="305"/>
    </location>
</feature>
<dbReference type="AlphaFoldDB" id="A0A4R6TTS4"/>
<dbReference type="InterPro" id="IPR011055">
    <property type="entry name" value="Dup_hybrid_motif"/>
</dbReference>
<feature type="coiled-coil region" evidence="1">
    <location>
        <begin position="44"/>
        <end position="127"/>
    </location>
</feature>
<dbReference type="Proteomes" id="UP000294575">
    <property type="component" value="Unassembled WGS sequence"/>
</dbReference>
<dbReference type="InterPro" id="IPR016047">
    <property type="entry name" value="M23ase_b-sheet_dom"/>
</dbReference>
<accession>A0A4R6TTS4</accession>
<evidence type="ECO:0000259" key="3">
    <source>
        <dbReference type="Pfam" id="PF01551"/>
    </source>
</evidence>
<evidence type="ECO:0000313" key="4">
    <source>
        <dbReference type="EMBL" id="TDQ37080.1"/>
    </source>
</evidence>
<dbReference type="EMBL" id="SNYK01000009">
    <property type="protein sequence ID" value="TDQ37080.1"/>
    <property type="molecule type" value="Genomic_DNA"/>
</dbReference>
<dbReference type="CDD" id="cd12797">
    <property type="entry name" value="M23_peptidase"/>
    <property type="match status" value="1"/>
</dbReference>
<dbReference type="Gene3D" id="6.10.250.3150">
    <property type="match status" value="1"/>
</dbReference>
<feature type="compositionally biased region" description="Low complexity" evidence="2">
    <location>
        <begin position="275"/>
        <end position="290"/>
    </location>
</feature>
<reference evidence="4 5" key="1">
    <citation type="submission" date="2019-03" db="EMBL/GenBank/DDBJ databases">
        <title>Genomic Encyclopedia of Type Strains, Phase IV (KMG-IV): sequencing the most valuable type-strain genomes for metagenomic binning, comparative biology and taxonomic classification.</title>
        <authorList>
            <person name="Goeker M."/>
        </authorList>
    </citation>
    <scope>NUCLEOTIDE SEQUENCE [LARGE SCALE GENOMIC DNA]</scope>
    <source>
        <strain evidence="4 5">DSM 28679</strain>
    </source>
</reference>
<protein>
    <submittedName>
        <fullName evidence="4">Septal ring factor EnvC (AmiA/AmiB activator)</fullName>
    </submittedName>
</protein>
<evidence type="ECO:0000313" key="5">
    <source>
        <dbReference type="Proteomes" id="UP000294575"/>
    </source>
</evidence>
<evidence type="ECO:0000256" key="2">
    <source>
        <dbReference type="SAM" id="MobiDB-lite"/>
    </source>
</evidence>
<dbReference type="GO" id="GO:0004222">
    <property type="term" value="F:metalloendopeptidase activity"/>
    <property type="evidence" value="ECO:0007669"/>
    <property type="project" value="TreeGrafter"/>
</dbReference>
<feature type="domain" description="M23ase beta-sheet core" evidence="3">
    <location>
        <begin position="340"/>
        <end position="434"/>
    </location>
</feature>
<dbReference type="Gene3D" id="2.70.70.10">
    <property type="entry name" value="Glucose Permease (Domain IIA)"/>
    <property type="match status" value="1"/>
</dbReference>
<gene>
    <name evidence="4" type="ORF">DFQ45_10980</name>
</gene>
<organism evidence="4 5">
    <name type="scientific">Thiopseudomonas denitrificans</name>
    <dbReference type="NCBI Taxonomy" id="1501432"/>
    <lineage>
        <taxon>Bacteria</taxon>
        <taxon>Pseudomonadati</taxon>
        <taxon>Pseudomonadota</taxon>
        <taxon>Gammaproteobacteria</taxon>
        <taxon>Pseudomonadales</taxon>
        <taxon>Pseudomonadaceae</taxon>
        <taxon>Thiopseudomonas</taxon>
    </lineage>
</organism>
<feature type="region of interest" description="Disordered" evidence="2">
    <location>
        <begin position="270"/>
        <end position="316"/>
    </location>
</feature>
<comment type="caution">
    <text evidence="4">The sequence shown here is derived from an EMBL/GenBank/DDBJ whole genome shotgun (WGS) entry which is preliminary data.</text>
</comment>
<name>A0A4R6TTS4_9GAMM</name>
<feature type="compositionally biased region" description="Low complexity" evidence="2">
    <location>
        <begin position="229"/>
        <end position="241"/>
    </location>
</feature>
<keyword evidence="5" id="KW-1185">Reference proteome</keyword>
<evidence type="ECO:0000256" key="1">
    <source>
        <dbReference type="SAM" id="Coils"/>
    </source>
</evidence>
<dbReference type="PANTHER" id="PTHR21666:SF270">
    <property type="entry name" value="MUREIN HYDROLASE ACTIVATOR ENVC"/>
    <property type="match status" value="1"/>
</dbReference>
<keyword evidence="1" id="KW-0175">Coiled coil</keyword>
<dbReference type="Pfam" id="PF01551">
    <property type="entry name" value="Peptidase_M23"/>
    <property type="match status" value="1"/>
</dbReference>